<accession>A0A2S7S044</accession>
<dbReference type="Proteomes" id="UP000237934">
    <property type="component" value="Unassembled WGS sequence"/>
</dbReference>
<protein>
    <recommendedName>
        <fullName evidence="3">Arsenical resistance operon transcriptional repressor ArsD</fullName>
    </recommendedName>
</protein>
<evidence type="ECO:0000313" key="1">
    <source>
        <dbReference type="EMBL" id="PQF25908.1"/>
    </source>
</evidence>
<dbReference type="RefSeq" id="WP_104870684.1">
    <property type="nucleotide sequence ID" value="NZ_PUAP01000002.1"/>
</dbReference>
<dbReference type="GO" id="GO:0046685">
    <property type="term" value="P:response to arsenic-containing substance"/>
    <property type="evidence" value="ECO:0007669"/>
    <property type="project" value="InterPro"/>
</dbReference>
<comment type="caution">
    <text evidence="1">The sequence shown here is derived from an EMBL/GenBank/DDBJ whole genome shotgun (WGS) entry which is preliminary data.</text>
</comment>
<dbReference type="InterPro" id="IPR010712">
    <property type="entry name" value="Arsenical-R_ArsD"/>
</dbReference>
<sequence>MIISYYIFEQVDDEELYVFKSLHEDLATKEFYSHTKGKKLETNLFFLSQSILPFIDNPQVFNLLRTGDIKSLPIIEIDNKIVKTGSYLSLAELSEITGIGMSMQRTDYLT</sequence>
<dbReference type="EMBL" id="PUAP01000002">
    <property type="protein sequence ID" value="PQF25908.1"/>
    <property type="molecule type" value="Genomic_DNA"/>
</dbReference>
<proteinExistence type="predicted"/>
<dbReference type="GO" id="GO:0003677">
    <property type="term" value="F:DNA binding"/>
    <property type="evidence" value="ECO:0007669"/>
    <property type="project" value="InterPro"/>
</dbReference>
<evidence type="ECO:0000313" key="2">
    <source>
        <dbReference type="Proteomes" id="UP000237934"/>
    </source>
</evidence>
<reference evidence="1 2" key="1">
    <citation type="journal article" date="2018" name="Pathog. Dis.">
        <title>Whole-genome sequencing based characterization of antimicrobial resistance in Enterococcus.</title>
        <authorList>
            <person name="Tyson G."/>
        </authorList>
    </citation>
    <scope>NUCLEOTIDE SEQUENCE [LARGE SCALE GENOMIC DNA]</scope>
    <source>
        <strain evidence="1 2">CVM N55263</strain>
    </source>
</reference>
<dbReference type="Pfam" id="PF06953">
    <property type="entry name" value="ArsD"/>
    <property type="match status" value="1"/>
</dbReference>
<organism evidence="1 2">
    <name type="scientific">Enterococcus mundtii</name>
    <dbReference type="NCBI Taxonomy" id="53346"/>
    <lineage>
        <taxon>Bacteria</taxon>
        <taxon>Bacillati</taxon>
        <taxon>Bacillota</taxon>
        <taxon>Bacilli</taxon>
        <taxon>Lactobacillales</taxon>
        <taxon>Enterococcaceae</taxon>
        <taxon>Enterococcus</taxon>
    </lineage>
</organism>
<name>A0A2S7S044_ENTMU</name>
<evidence type="ECO:0008006" key="3">
    <source>
        <dbReference type="Google" id="ProtNLM"/>
    </source>
</evidence>
<gene>
    <name evidence="1" type="ORF">CUS89_00935</name>
</gene>
<dbReference type="Gene3D" id="3.40.30.10">
    <property type="entry name" value="Glutaredoxin"/>
    <property type="match status" value="1"/>
</dbReference>
<dbReference type="GO" id="GO:0045892">
    <property type="term" value="P:negative regulation of DNA-templated transcription"/>
    <property type="evidence" value="ECO:0007669"/>
    <property type="project" value="InterPro"/>
</dbReference>
<dbReference type="AlphaFoldDB" id="A0A2S7S044"/>